<feature type="signal peptide" evidence="1">
    <location>
        <begin position="1"/>
        <end position="21"/>
    </location>
</feature>
<reference evidence="2 3" key="1">
    <citation type="journal article" date="2015" name="Microbiome">
        <title>Genomic resolution of linkages in carbon, nitrogen, and sulfur cycling among widespread estuary sediment bacteria.</title>
        <authorList>
            <person name="Baker B.J."/>
            <person name="Lazar C.S."/>
            <person name="Teske A.P."/>
            <person name="Dick G.J."/>
        </authorList>
    </citation>
    <scope>NUCLEOTIDE SEQUENCE [LARGE SCALE GENOMIC DNA]</scope>
    <source>
        <strain evidence="2">DG_56</strain>
    </source>
</reference>
<name>A0A0S7XN75_9BACT</name>
<evidence type="ECO:0000313" key="3">
    <source>
        <dbReference type="Proteomes" id="UP000052020"/>
    </source>
</evidence>
<organism evidence="2 3">
    <name type="scientific">candidate division KD3-62 bacterium DG_56</name>
    <dbReference type="NCBI Taxonomy" id="1704032"/>
    <lineage>
        <taxon>Bacteria</taxon>
        <taxon>candidate division KD3-62</taxon>
    </lineage>
</organism>
<evidence type="ECO:0000256" key="1">
    <source>
        <dbReference type="SAM" id="SignalP"/>
    </source>
</evidence>
<evidence type="ECO:0000313" key="2">
    <source>
        <dbReference type="EMBL" id="KPJ63796.1"/>
    </source>
</evidence>
<feature type="chain" id="PRO_5006640143" evidence="1">
    <location>
        <begin position="22"/>
        <end position="316"/>
    </location>
</feature>
<dbReference type="AlphaFoldDB" id="A0A0S7XN75"/>
<accession>A0A0S7XN75</accession>
<sequence length="316" mass="35437">MRRGLALVVLLAAMPSTPGRAVDLVQGWQIVSFSILEPMPLDRFDVIDQTTGERRPFPEACAPGPDCWMERALWWYDPVAQGYQMVSLGGGEQEVLPDRGHWVWSYSEHPLKMVPTYDVADCFPLQLGSIRLMDALGNDYQGTYSVLYSVDQQANICGIACYGRQVAEWPLGAVGIYADPPEPYDWWIEWWATVDDGLCGVGTDQPDGSSLRFNPPILFHDRMYPGENRTQTVVVAQECEGFGLPVSYSMRFLGPEVVNTACGDVVCLKLEATYENPIGPSYRLLVWFAPGVGEVRRLYWSDDHLDSIEEVVDWSP</sequence>
<dbReference type="EMBL" id="LIZY01000062">
    <property type="protein sequence ID" value="KPJ63796.1"/>
    <property type="molecule type" value="Genomic_DNA"/>
</dbReference>
<keyword evidence="1" id="KW-0732">Signal</keyword>
<comment type="caution">
    <text evidence="2">The sequence shown here is derived from an EMBL/GenBank/DDBJ whole genome shotgun (WGS) entry which is preliminary data.</text>
</comment>
<dbReference type="Proteomes" id="UP000052020">
    <property type="component" value="Unassembled WGS sequence"/>
</dbReference>
<proteinExistence type="predicted"/>
<protein>
    <submittedName>
        <fullName evidence="2">Uncharacterized protein</fullName>
    </submittedName>
</protein>
<gene>
    <name evidence="2" type="ORF">AMK68_03120</name>
</gene>